<dbReference type="Pfam" id="PF04821">
    <property type="entry name" value="TIMELESS"/>
    <property type="match status" value="1"/>
</dbReference>
<dbReference type="GO" id="GO:0000076">
    <property type="term" value="P:DNA replication checkpoint signaling"/>
    <property type="evidence" value="ECO:0007669"/>
    <property type="project" value="TreeGrafter"/>
</dbReference>
<dbReference type="GO" id="GO:0003677">
    <property type="term" value="F:DNA binding"/>
    <property type="evidence" value="ECO:0007669"/>
    <property type="project" value="TreeGrafter"/>
</dbReference>
<dbReference type="GO" id="GO:0031298">
    <property type="term" value="C:replication fork protection complex"/>
    <property type="evidence" value="ECO:0007669"/>
    <property type="project" value="TreeGrafter"/>
</dbReference>
<proteinExistence type="predicted"/>
<evidence type="ECO:0000313" key="6">
    <source>
        <dbReference type="Proteomes" id="UP000605970"/>
    </source>
</evidence>
<comment type="subcellular location">
    <subcellularLocation>
        <location evidence="1">Nucleus</location>
    </subcellularLocation>
</comment>
<evidence type="ECO:0000259" key="4">
    <source>
        <dbReference type="Pfam" id="PF04821"/>
    </source>
</evidence>
<evidence type="ECO:0000256" key="2">
    <source>
        <dbReference type="ARBA" id="ARBA00023242"/>
    </source>
</evidence>
<evidence type="ECO:0000256" key="3">
    <source>
        <dbReference type="ARBA" id="ARBA00023306"/>
    </source>
</evidence>
<evidence type="ECO:0000256" key="1">
    <source>
        <dbReference type="ARBA" id="ARBA00004123"/>
    </source>
</evidence>
<name>A0A8S9ZK67_9BILA</name>
<dbReference type="OrthoDB" id="310853at2759"/>
<dbReference type="GO" id="GO:0006281">
    <property type="term" value="P:DNA repair"/>
    <property type="evidence" value="ECO:0007669"/>
    <property type="project" value="TreeGrafter"/>
</dbReference>
<dbReference type="InterPro" id="IPR044998">
    <property type="entry name" value="Timeless"/>
</dbReference>
<dbReference type="PANTHER" id="PTHR22940:SF4">
    <property type="entry name" value="PROTEIN TIMELESS HOMOLOG"/>
    <property type="match status" value="1"/>
</dbReference>
<keyword evidence="3" id="KW-0131">Cell cycle</keyword>
<protein>
    <submittedName>
        <fullName evidence="5">TIMELESS domain-containing protein</fullName>
    </submittedName>
</protein>
<dbReference type="EMBL" id="JABEBT010000071">
    <property type="protein sequence ID" value="KAF7633691.1"/>
    <property type="molecule type" value="Genomic_DNA"/>
</dbReference>
<dbReference type="AlphaFoldDB" id="A0A8S9ZK67"/>
<feature type="domain" description="Timeless N-terminal" evidence="4">
    <location>
        <begin position="24"/>
        <end position="275"/>
    </location>
</feature>
<sequence length="868" mass="101343">MNNQIEKEVQSLINTLGFLEKGVYYQEPDCFQNVRDLIRHLRRDDRSFNVRKLCNSHNIVKSDLVPIMKSDNTNDELFDASLRLAVNLCQPTLSLFENNLLEDASEWTIYYELEGYLNKTLVAFTDAQIFVKLALKMNKYFDKEWEERTEKERLLVERIFVLLRCIFSIGVENVTNIDSLSSDNSIKSRIIAGFFTSGIEKIFAKLCGDSLENEFNSYILAILALIFKNLDPKAIAYEGDSDLQQKSKEEFEKEQSSVIQAIKAEEEEKRLKANRRSFLSGSVVVKGMNALNSKRDFVMTSSLLSQNKLPPIAIISRRKKPHVPPRNRRIDDSYTSENFTQGLQELSPSLMLCIKKFCLNILLEGKYNRLVRANKDLIFCRHRISLKSTDIHYFTFITFMLSFCRYSRISCQLFSSTFSVEFFHQITSFLTDSLEIMKTDKDNIRKYVISSQYAVSVYKEIVAMLSSYIPILPEEKEFCSQFCQQLFQVEEYRELAAGILGHLSPIGTTRKMLEDLIIANHYFFYLLEKNIREGALIRIQKKKRQRKQKKELQKKDNNEKKIIEKAVQMKEIENIWEEISKELSDTLSGEINPNSEISPVNMLLKVDDEQFKEFALLQIHVALRTKRIQDAVGLFRNSRILWPETGTFGNDLDSAENEIILLKTIFENDMQLIAEIYEETIKKAYGNNDNNNENERENEEKDFIEFDLTSSDEECKDKNKKKKKKKTMEDTELDFPQFVLSMAKPTVINWYIFALKNFRTNPKEVNMAILKFFHRIAFDLKSPAHLYLATLFNILKEIDKDIKNSIYKENKSQHPNFKLWEFGYYLLKQFFTHSDKIEESGGIGILACELLFTKNSKEVYEIECGYNK</sequence>
<dbReference type="PANTHER" id="PTHR22940">
    <property type="entry name" value="TIMEOUT/TIMELESS-2"/>
    <property type="match status" value="1"/>
</dbReference>
<comment type="caution">
    <text evidence="5">The sequence shown here is derived from an EMBL/GenBank/DDBJ whole genome shotgun (WGS) entry which is preliminary data.</text>
</comment>
<gene>
    <name evidence="5" type="ORF">Mgra_00006872</name>
</gene>
<dbReference type="Proteomes" id="UP000605970">
    <property type="component" value="Unassembled WGS sequence"/>
</dbReference>
<reference evidence="5" key="1">
    <citation type="journal article" date="2020" name="Ecol. Evol.">
        <title>Genome structure and content of the rice root-knot nematode (Meloidogyne graminicola).</title>
        <authorList>
            <person name="Phan N.T."/>
            <person name="Danchin E.G.J."/>
            <person name="Klopp C."/>
            <person name="Perfus-Barbeoch L."/>
            <person name="Kozlowski D.K."/>
            <person name="Koutsovoulos G.D."/>
            <person name="Lopez-Roques C."/>
            <person name="Bouchez O."/>
            <person name="Zahm M."/>
            <person name="Besnard G."/>
            <person name="Bellafiore S."/>
        </authorList>
    </citation>
    <scope>NUCLEOTIDE SEQUENCE</scope>
    <source>
        <strain evidence="5">VN-18</strain>
    </source>
</reference>
<organism evidence="5 6">
    <name type="scientific">Meloidogyne graminicola</name>
    <dbReference type="NCBI Taxonomy" id="189291"/>
    <lineage>
        <taxon>Eukaryota</taxon>
        <taxon>Metazoa</taxon>
        <taxon>Ecdysozoa</taxon>
        <taxon>Nematoda</taxon>
        <taxon>Chromadorea</taxon>
        <taxon>Rhabditida</taxon>
        <taxon>Tylenchina</taxon>
        <taxon>Tylenchomorpha</taxon>
        <taxon>Tylenchoidea</taxon>
        <taxon>Meloidogynidae</taxon>
        <taxon>Meloidogyninae</taxon>
        <taxon>Meloidogyne</taxon>
    </lineage>
</organism>
<keyword evidence="6" id="KW-1185">Reference proteome</keyword>
<evidence type="ECO:0000313" key="5">
    <source>
        <dbReference type="EMBL" id="KAF7633691.1"/>
    </source>
</evidence>
<keyword evidence="2" id="KW-0539">Nucleus</keyword>
<accession>A0A8S9ZK67</accession>
<dbReference type="GO" id="GO:0043111">
    <property type="term" value="P:replication fork arrest"/>
    <property type="evidence" value="ECO:0007669"/>
    <property type="project" value="TreeGrafter"/>
</dbReference>
<dbReference type="InterPro" id="IPR006906">
    <property type="entry name" value="Timeless_N"/>
</dbReference>